<protein>
    <submittedName>
        <fullName evidence="1">Uncharacterized protein</fullName>
    </submittedName>
</protein>
<keyword evidence="2" id="KW-1185">Reference proteome</keyword>
<proteinExistence type="predicted"/>
<dbReference type="EMBL" id="CAWUPB010000994">
    <property type="protein sequence ID" value="CAK7336391.1"/>
    <property type="molecule type" value="Genomic_DNA"/>
</dbReference>
<reference evidence="1 2" key="1">
    <citation type="submission" date="2024-01" db="EMBL/GenBank/DDBJ databases">
        <authorList>
            <person name="Waweru B."/>
        </authorList>
    </citation>
    <scope>NUCLEOTIDE SEQUENCE [LARGE SCALE GENOMIC DNA]</scope>
</reference>
<dbReference type="Proteomes" id="UP001314170">
    <property type="component" value="Unassembled WGS sequence"/>
</dbReference>
<evidence type="ECO:0000313" key="2">
    <source>
        <dbReference type="Proteomes" id="UP001314170"/>
    </source>
</evidence>
<gene>
    <name evidence="1" type="ORF">DCAF_LOCUS11399</name>
</gene>
<organism evidence="1 2">
    <name type="scientific">Dovyalis caffra</name>
    <dbReference type="NCBI Taxonomy" id="77055"/>
    <lineage>
        <taxon>Eukaryota</taxon>
        <taxon>Viridiplantae</taxon>
        <taxon>Streptophyta</taxon>
        <taxon>Embryophyta</taxon>
        <taxon>Tracheophyta</taxon>
        <taxon>Spermatophyta</taxon>
        <taxon>Magnoliopsida</taxon>
        <taxon>eudicotyledons</taxon>
        <taxon>Gunneridae</taxon>
        <taxon>Pentapetalae</taxon>
        <taxon>rosids</taxon>
        <taxon>fabids</taxon>
        <taxon>Malpighiales</taxon>
        <taxon>Salicaceae</taxon>
        <taxon>Flacourtieae</taxon>
        <taxon>Dovyalis</taxon>
    </lineage>
</organism>
<dbReference type="PANTHER" id="PTHR45669">
    <property type="entry name" value="GLUTAREDOXIN DOMAIN-CONTAINING CYSTEINE-RICH PROTEIN CG12206-RELATED"/>
    <property type="match status" value="1"/>
</dbReference>
<dbReference type="AlphaFoldDB" id="A0AAV1RI20"/>
<sequence>MVHSIPSRKSFFNKVHTGNLITTLYKVMFPMLIEYENMKAEEIRRMHEEGQLEKMVEGCEMLDDGGGGGVGGACEACGDIRFVPCETCSGSCKIYYECDDEEQEELEEEEESGEYGFQRCPDCNENGLIRCPICCD</sequence>
<name>A0AAV1RI20_9ROSI</name>
<dbReference type="Pfam" id="PF23733">
    <property type="entry name" value="GRXCR1-2_C"/>
    <property type="match status" value="1"/>
</dbReference>
<dbReference type="PANTHER" id="PTHR45669:SF30">
    <property type="entry name" value="OS04G0641300 PROTEIN"/>
    <property type="match status" value="1"/>
</dbReference>
<accession>A0AAV1RI20</accession>
<comment type="caution">
    <text evidence="1">The sequence shown here is derived from an EMBL/GenBank/DDBJ whole genome shotgun (WGS) entry which is preliminary data.</text>
</comment>
<evidence type="ECO:0000313" key="1">
    <source>
        <dbReference type="EMBL" id="CAK7336391.1"/>
    </source>
</evidence>